<gene>
    <name evidence="10" type="ORF">QO034_19345</name>
</gene>
<keyword evidence="5 7" id="KW-0573">Peptidoglycan synthesis</keyword>
<sequence length="296" mass="32084">MTRFRRVRSTPGSVEEEKKSFQYRAALVDASEISSEPVDSTRPYFNFGPSMGRQSEQKVMGNRTGNCRGWNRRQTLAGLAGAGIVAGLPLVATEHDRILYDINNMLPGDFTWHPDRSPAGAVAIIVSLPEQLVHVYRNGIRIAVSTCSTGKSGHGTPTGVFTILQKDKHHRSSTYNNAPMPNMNRLTWDGVALHAGNLPGFPASDGCVRLPLEFSEKLFTVTHIGTPVIIAGAKSDPWELTHPGLVLGGSAESEMSAAVQALSARSHPSDWDGVADYARHQPLRPAPGRPTVLSDR</sequence>
<dbReference type="InterPro" id="IPR050979">
    <property type="entry name" value="LD-transpeptidase"/>
</dbReference>
<accession>A0ABT7FJC5</accession>
<reference evidence="10 11" key="1">
    <citation type="submission" date="2023-05" db="EMBL/GenBank/DDBJ databases">
        <title>Sedimentitalea sp. nov. JM2-8.</title>
        <authorList>
            <person name="Huang J."/>
        </authorList>
    </citation>
    <scope>NUCLEOTIDE SEQUENCE [LARGE SCALE GENOMIC DNA]</scope>
    <source>
        <strain evidence="10 11">JM2-8</strain>
    </source>
</reference>
<comment type="similarity">
    <text evidence="2">Belongs to the YkuD family.</text>
</comment>
<evidence type="ECO:0000313" key="10">
    <source>
        <dbReference type="EMBL" id="MDK3075247.1"/>
    </source>
</evidence>
<keyword evidence="3" id="KW-0808">Transferase</keyword>
<evidence type="ECO:0000256" key="4">
    <source>
        <dbReference type="ARBA" id="ARBA00022960"/>
    </source>
</evidence>
<feature type="active site" description="Nucleophile" evidence="7">
    <location>
        <position position="207"/>
    </location>
</feature>
<keyword evidence="4 7" id="KW-0133">Cell shape</keyword>
<evidence type="ECO:0000313" key="11">
    <source>
        <dbReference type="Proteomes" id="UP001227126"/>
    </source>
</evidence>
<proteinExistence type="inferred from homology"/>
<dbReference type="PROSITE" id="PS52029">
    <property type="entry name" value="LD_TPASE"/>
    <property type="match status" value="1"/>
</dbReference>
<organism evidence="10 11">
    <name type="scientific">Sedimentitalea xiamensis</name>
    <dbReference type="NCBI Taxonomy" id="3050037"/>
    <lineage>
        <taxon>Bacteria</taxon>
        <taxon>Pseudomonadati</taxon>
        <taxon>Pseudomonadota</taxon>
        <taxon>Alphaproteobacteria</taxon>
        <taxon>Rhodobacterales</taxon>
        <taxon>Paracoccaceae</taxon>
        <taxon>Sedimentitalea</taxon>
    </lineage>
</organism>
<dbReference type="InterPro" id="IPR005490">
    <property type="entry name" value="LD_TPept_cat_dom"/>
</dbReference>
<evidence type="ECO:0000256" key="2">
    <source>
        <dbReference type="ARBA" id="ARBA00005992"/>
    </source>
</evidence>
<protein>
    <submittedName>
        <fullName evidence="10">L,D-transpeptidase family protein</fullName>
    </submittedName>
</protein>
<dbReference type="NCBIfam" id="NF004785">
    <property type="entry name" value="PRK06132.1-2"/>
    <property type="match status" value="1"/>
</dbReference>
<dbReference type="CDD" id="cd16913">
    <property type="entry name" value="YkuD_like"/>
    <property type="match status" value="1"/>
</dbReference>
<evidence type="ECO:0000256" key="7">
    <source>
        <dbReference type="PROSITE-ProRule" id="PRU01373"/>
    </source>
</evidence>
<dbReference type="SUPFAM" id="SSF141523">
    <property type="entry name" value="L,D-transpeptidase catalytic domain-like"/>
    <property type="match status" value="1"/>
</dbReference>
<dbReference type="Proteomes" id="UP001227126">
    <property type="component" value="Unassembled WGS sequence"/>
</dbReference>
<evidence type="ECO:0000256" key="5">
    <source>
        <dbReference type="ARBA" id="ARBA00022984"/>
    </source>
</evidence>
<dbReference type="EMBL" id="JASNJE010000033">
    <property type="protein sequence ID" value="MDK3075247.1"/>
    <property type="molecule type" value="Genomic_DNA"/>
</dbReference>
<keyword evidence="6 7" id="KW-0961">Cell wall biogenesis/degradation</keyword>
<name>A0ABT7FJC5_9RHOB</name>
<evidence type="ECO:0000256" key="6">
    <source>
        <dbReference type="ARBA" id="ARBA00023316"/>
    </source>
</evidence>
<evidence type="ECO:0000256" key="8">
    <source>
        <dbReference type="SAM" id="MobiDB-lite"/>
    </source>
</evidence>
<dbReference type="PANTHER" id="PTHR30582:SF2">
    <property type="entry name" value="L,D-TRANSPEPTIDASE YCIB-RELATED"/>
    <property type="match status" value="1"/>
</dbReference>
<feature type="active site" description="Proton donor/acceptor" evidence="7">
    <location>
        <position position="194"/>
    </location>
</feature>
<dbReference type="Pfam" id="PF03734">
    <property type="entry name" value="YkuD"/>
    <property type="match status" value="1"/>
</dbReference>
<feature type="region of interest" description="Disordered" evidence="8">
    <location>
        <begin position="267"/>
        <end position="296"/>
    </location>
</feature>
<feature type="domain" description="L,D-TPase catalytic" evidence="9">
    <location>
        <begin position="122"/>
        <end position="231"/>
    </location>
</feature>
<dbReference type="RefSeq" id="WP_284487178.1">
    <property type="nucleotide sequence ID" value="NZ_JASNJE010000033.1"/>
</dbReference>
<comment type="pathway">
    <text evidence="1 7">Cell wall biogenesis; peptidoglycan biosynthesis.</text>
</comment>
<keyword evidence="11" id="KW-1185">Reference proteome</keyword>
<evidence type="ECO:0000256" key="3">
    <source>
        <dbReference type="ARBA" id="ARBA00022679"/>
    </source>
</evidence>
<dbReference type="PANTHER" id="PTHR30582">
    <property type="entry name" value="L,D-TRANSPEPTIDASE"/>
    <property type="match status" value="1"/>
</dbReference>
<dbReference type="InterPro" id="IPR038063">
    <property type="entry name" value="Transpep_catalytic_dom"/>
</dbReference>
<evidence type="ECO:0000256" key="1">
    <source>
        <dbReference type="ARBA" id="ARBA00004752"/>
    </source>
</evidence>
<comment type="caution">
    <text evidence="10">The sequence shown here is derived from an EMBL/GenBank/DDBJ whole genome shotgun (WGS) entry which is preliminary data.</text>
</comment>
<evidence type="ECO:0000259" key="9">
    <source>
        <dbReference type="PROSITE" id="PS52029"/>
    </source>
</evidence>
<dbReference type="Gene3D" id="2.40.440.10">
    <property type="entry name" value="L,D-transpeptidase catalytic domain-like"/>
    <property type="match status" value="1"/>
</dbReference>